<organism evidence="1">
    <name type="scientific">Rattus norvegicus</name>
    <name type="common">Rat</name>
    <dbReference type="NCBI Taxonomy" id="10116"/>
    <lineage>
        <taxon>Eukaryota</taxon>
        <taxon>Metazoa</taxon>
        <taxon>Chordata</taxon>
        <taxon>Craniata</taxon>
        <taxon>Vertebrata</taxon>
        <taxon>Euteleostomi</taxon>
        <taxon>Mammalia</taxon>
        <taxon>Eutheria</taxon>
        <taxon>Euarchontoglires</taxon>
        <taxon>Glires</taxon>
        <taxon>Rodentia</taxon>
        <taxon>Myomorpha</taxon>
        <taxon>Muroidea</taxon>
        <taxon>Muridae</taxon>
        <taxon>Murinae</taxon>
        <taxon>Rattus</taxon>
    </lineage>
</organism>
<dbReference type="AlphaFoldDB" id="A0A8I5ZY71"/>
<dbReference type="Proteomes" id="UP000234681">
    <property type="component" value="Chromosome 1"/>
</dbReference>
<sequence length="93" mass="10738">MKGCHLLPYLQCKSLSCGSQPFIRHYCDLAMVVTHSLKAKTLRFTGKSFRFHEFTIKRTMSWLENKNPTLKNTSNVTIFCMKTTVRYINVGMG</sequence>
<dbReference type="HOGENOM" id="CLU_2399146_0_0_1"/>
<gene>
    <name evidence="2 3" type="primary">Apeg3</name>
    <name evidence="1" type="synonym">vp130S</name>
    <name evidence="2" type="ORF">rCG_32041</name>
</gene>
<proteinExistence type="evidence at transcript level"/>
<name>A0A8I5ZY71_RAT</name>
<reference evidence="1" key="1">
    <citation type="journal article" date="2005" name="Brain Res. Mol. Brain Res.">
        <title>APeg3, a novel paternally expressed gene 3 antisense RNA transcript specifically expressed in vasopressinergic magnocellular neurons in the rat supraoptic nucleus.</title>
        <authorList>
            <person name="Glasgow E."/>
            <person name="Ryu S.L."/>
            <person name="Yamashita M."/>
            <person name="Zhang B.J."/>
            <person name="Mutsuga N."/>
            <person name="Gainer H."/>
        </authorList>
    </citation>
    <scope>NUCLEOTIDE SEQUENCE</scope>
</reference>
<reference evidence="2" key="2">
    <citation type="journal article" date="2005" name="Genome Res.">
        <title>Gene and alternative splicing annotation with AIR.</title>
        <authorList>
            <person name="Florea L."/>
            <person name="Di Francesco V."/>
            <person name="Miller J."/>
            <person name="Turner R."/>
            <person name="Yao A."/>
            <person name="Harris M."/>
            <person name="Walenz B."/>
            <person name="Mobarry C."/>
            <person name="Merkulov G.V."/>
            <person name="Charlab R."/>
            <person name="Dew I."/>
            <person name="Deng Z."/>
            <person name="Istrail S."/>
            <person name="Li P."/>
            <person name="Sutton G."/>
        </authorList>
    </citation>
    <scope>NUCLEOTIDE SEQUENCE</scope>
    <source>
        <strain evidence="2">BN</strain>
    </source>
</reference>
<dbReference type="EMBL" id="AB083820">
    <property type="protein sequence ID" value="BAC21183.1"/>
    <property type="molecule type" value="mRNA"/>
</dbReference>
<evidence type="ECO:0000313" key="1">
    <source>
        <dbReference type="EMBL" id="BAC21183.1"/>
    </source>
</evidence>
<accession>A0A8I5ZY71</accession>
<dbReference type="AGR" id="RGD:1563921"/>
<dbReference type="EMBL" id="CH474102">
    <property type="protein sequence ID" value="EDL83190.1"/>
    <property type="molecule type" value="Genomic_DNA"/>
</dbReference>
<evidence type="ECO:0000313" key="2">
    <source>
        <dbReference type="EMBL" id="EDL83190.1"/>
    </source>
</evidence>
<reference evidence="2" key="3">
    <citation type="submission" date="2005-09" db="EMBL/GenBank/DDBJ databases">
        <authorList>
            <person name="Mural R.J."/>
            <person name="Li P.W."/>
            <person name="Adams M.D."/>
            <person name="Amanatides P.G."/>
            <person name="Baden-Tillson H."/>
            <person name="Barnstead M."/>
            <person name="Chin S.H."/>
            <person name="Dew I."/>
            <person name="Evans C.A."/>
            <person name="Ferriera S."/>
            <person name="Flanigan M."/>
            <person name="Fosler C."/>
            <person name="Glodek A."/>
            <person name="Gu Z."/>
            <person name="Holt R.A."/>
            <person name="Jennings D."/>
            <person name="Kraft C.L."/>
            <person name="Lu F."/>
            <person name="Nguyen T."/>
            <person name="Nusskern D.R."/>
            <person name="Pfannkoch C.M."/>
            <person name="Sitter C."/>
            <person name="Sutton G.G."/>
            <person name="Venter J.C."/>
            <person name="Wang Z."/>
            <person name="Woodage T."/>
            <person name="Zheng X.H."/>
            <person name="Zhong F."/>
        </authorList>
    </citation>
    <scope>NUCLEOTIDE SEQUENCE</scope>
    <source>
        <strain evidence="2">BN</strain>
    </source>
</reference>
<dbReference type="RGD" id="1563921">
    <property type="gene designation" value="Apeg3"/>
</dbReference>
<evidence type="ECO:0000313" key="3">
    <source>
        <dbReference type="RGD" id="1563921"/>
    </source>
</evidence>
<protein>
    <submittedName>
        <fullName evidence="2">Antisense paternally expressed gene 3</fullName>
    </submittedName>
    <submittedName>
        <fullName evidence="1">Uncharacterized protein vp130S</fullName>
    </submittedName>
</protein>